<sequence length="124" mass="13007">MAARRRGRGDGTAVGLSAAPAPASPNSVAPLLDLAEVTSDGLGRRRCRAPDLVLPFFYGCSSGAHWRCGARSPLLRCSSLLRLGCFQSMPGAPWFGRGGVRSCWRPVLLVVGRAVGLLQLGSCV</sequence>
<dbReference type="AlphaFoldDB" id="A0A0D9Z7R3"/>
<dbReference type="Gramene" id="OGLUM03G18910.1">
    <property type="protein sequence ID" value="OGLUM03G18910.1"/>
    <property type="gene ID" value="OGLUM03G18910"/>
</dbReference>
<accession>A0A0D9Z7R3</accession>
<dbReference type="EnsemblPlants" id="OGLUM03G18910.1">
    <property type="protein sequence ID" value="OGLUM03G18910.1"/>
    <property type="gene ID" value="OGLUM03G18910"/>
</dbReference>
<feature type="region of interest" description="Disordered" evidence="1">
    <location>
        <begin position="1"/>
        <end position="25"/>
    </location>
</feature>
<name>A0A0D9Z7R3_9ORYZ</name>
<protein>
    <submittedName>
        <fullName evidence="2">Uncharacterized protein</fullName>
    </submittedName>
</protein>
<evidence type="ECO:0000313" key="3">
    <source>
        <dbReference type="Proteomes" id="UP000026961"/>
    </source>
</evidence>
<evidence type="ECO:0000313" key="2">
    <source>
        <dbReference type="EnsemblPlants" id="OGLUM03G18910.1"/>
    </source>
</evidence>
<reference evidence="2" key="1">
    <citation type="submission" date="2015-04" db="UniProtKB">
        <authorList>
            <consortium name="EnsemblPlants"/>
        </authorList>
    </citation>
    <scope>IDENTIFICATION</scope>
</reference>
<reference evidence="2" key="2">
    <citation type="submission" date="2018-05" db="EMBL/GenBank/DDBJ databases">
        <title>OgluRS3 (Oryza glumaepatula Reference Sequence Version 3).</title>
        <authorList>
            <person name="Zhang J."/>
            <person name="Kudrna D."/>
            <person name="Lee S."/>
            <person name="Talag J."/>
            <person name="Welchert J."/>
            <person name="Wing R.A."/>
        </authorList>
    </citation>
    <scope>NUCLEOTIDE SEQUENCE [LARGE SCALE GENOMIC DNA]</scope>
</reference>
<evidence type="ECO:0000256" key="1">
    <source>
        <dbReference type="SAM" id="MobiDB-lite"/>
    </source>
</evidence>
<proteinExistence type="predicted"/>
<dbReference type="HOGENOM" id="CLU_2007487_0_0_1"/>
<feature type="compositionally biased region" description="Low complexity" evidence="1">
    <location>
        <begin position="11"/>
        <end position="25"/>
    </location>
</feature>
<keyword evidence="3" id="KW-1185">Reference proteome</keyword>
<dbReference type="Proteomes" id="UP000026961">
    <property type="component" value="Chromosome 3"/>
</dbReference>
<organism evidence="2">
    <name type="scientific">Oryza glumipatula</name>
    <dbReference type="NCBI Taxonomy" id="40148"/>
    <lineage>
        <taxon>Eukaryota</taxon>
        <taxon>Viridiplantae</taxon>
        <taxon>Streptophyta</taxon>
        <taxon>Embryophyta</taxon>
        <taxon>Tracheophyta</taxon>
        <taxon>Spermatophyta</taxon>
        <taxon>Magnoliopsida</taxon>
        <taxon>Liliopsida</taxon>
        <taxon>Poales</taxon>
        <taxon>Poaceae</taxon>
        <taxon>BOP clade</taxon>
        <taxon>Oryzoideae</taxon>
        <taxon>Oryzeae</taxon>
        <taxon>Oryzinae</taxon>
        <taxon>Oryza</taxon>
    </lineage>
</organism>